<evidence type="ECO:0000256" key="2">
    <source>
        <dbReference type="ARBA" id="ARBA00008997"/>
    </source>
</evidence>
<evidence type="ECO:0000256" key="6">
    <source>
        <dbReference type="ARBA" id="ARBA00023242"/>
    </source>
</evidence>
<feature type="domain" description="Non-structural maintenance of chromosome element 4 C-terminal" evidence="9">
    <location>
        <begin position="369"/>
        <end position="461"/>
    </location>
</feature>
<keyword evidence="4 7" id="KW-0233">DNA recombination</keyword>
<organism evidence="10 11">
    <name type="scientific">Orchesella dallaii</name>
    <dbReference type="NCBI Taxonomy" id="48710"/>
    <lineage>
        <taxon>Eukaryota</taxon>
        <taxon>Metazoa</taxon>
        <taxon>Ecdysozoa</taxon>
        <taxon>Arthropoda</taxon>
        <taxon>Hexapoda</taxon>
        <taxon>Collembola</taxon>
        <taxon>Entomobryomorpha</taxon>
        <taxon>Entomobryoidea</taxon>
        <taxon>Orchesellidae</taxon>
        <taxon>Orchesellinae</taxon>
        <taxon>Orchesella</taxon>
    </lineage>
</organism>
<protein>
    <recommendedName>
        <fullName evidence="7">Non-structural maintenance of chromosomes element 4</fullName>
    </recommendedName>
</protein>
<feature type="region of interest" description="Disordered" evidence="8">
    <location>
        <begin position="1"/>
        <end position="151"/>
    </location>
</feature>
<evidence type="ECO:0000256" key="8">
    <source>
        <dbReference type="SAM" id="MobiDB-lite"/>
    </source>
</evidence>
<feature type="region of interest" description="Disordered" evidence="8">
    <location>
        <begin position="414"/>
        <end position="437"/>
    </location>
</feature>
<keyword evidence="6 7" id="KW-0539">Nucleus</keyword>
<gene>
    <name evidence="10" type="ORF">ODALV1_LOCUS4640</name>
</gene>
<dbReference type="InterPro" id="IPR027786">
    <property type="entry name" value="Nse4/EID"/>
</dbReference>
<feature type="compositionally biased region" description="Basic and acidic residues" evidence="8">
    <location>
        <begin position="414"/>
        <end position="424"/>
    </location>
</feature>
<feature type="region of interest" description="Disordered" evidence="8">
    <location>
        <begin position="198"/>
        <end position="217"/>
    </location>
</feature>
<dbReference type="InterPro" id="IPR014854">
    <property type="entry name" value="Nse4_C"/>
</dbReference>
<evidence type="ECO:0000256" key="1">
    <source>
        <dbReference type="ARBA" id="ARBA00004123"/>
    </source>
</evidence>
<evidence type="ECO:0000259" key="9">
    <source>
        <dbReference type="Pfam" id="PF08743"/>
    </source>
</evidence>
<dbReference type="EMBL" id="CAXLJM020000014">
    <property type="protein sequence ID" value="CAL8080422.1"/>
    <property type="molecule type" value="Genomic_DNA"/>
</dbReference>
<keyword evidence="11" id="KW-1185">Reference proteome</keyword>
<evidence type="ECO:0000256" key="7">
    <source>
        <dbReference type="RuleBase" id="RU365071"/>
    </source>
</evidence>
<evidence type="ECO:0000313" key="11">
    <source>
        <dbReference type="Proteomes" id="UP001642540"/>
    </source>
</evidence>
<feature type="compositionally biased region" description="Polar residues" evidence="8">
    <location>
        <begin position="142"/>
        <end position="151"/>
    </location>
</feature>
<accession>A0ABP1PWS1</accession>
<evidence type="ECO:0000256" key="4">
    <source>
        <dbReference type="ARBA" id="ARBA00023172"/>
    </source>
</evidence>
<comment type="similarity">
    <text evidence="2 7">Belongs to the NSE4 family.</text>
</comment>
<evidence type="ECO:0000313" key="10">
    <source>
        <dbReference type="EMBL" id="CAL8080422.1"/>
    </source>
</evidence>
<dbReference type="PANTHER" id="PTHR16140:SF0">
    <property type="entry name" value="NON-STRUCTURAL MAINTENANCE OF CHROMOSOMES ELEMENT 4"/>
    <property type="match status" value="1"/>
</dbReference>
<comment type="caution">
    <text evidence="10">The sequence shown here is derived from an EMBL/GenBank/DDBJ whole genome shotgun (WGS) entry which is preliminary data.</text>
</comment>
<dbReference type="Proteomes" id="UP001642540">
    <property type="component" value="Unassembled WGS sequence"/>
</dbReference>
<proteinExistence type="inferred from homology"/>
<sequence length="487" mass="54950">MANRPRRGKQMPIPPPHLEDDSDASSVISSFTESSHHSVHDDTVEDIMMVHGRVLSEPQVEEEEEPEDLYDEEVMEEEEPIDEEAISQENSQAAEEYEQLMAEDYIDLPPPPTPGVRPKRHKQNEPVAGPSRSVRKRVERGPSSTTSSIAPDYASSYTELIETCNSLEMDQGVNQNFQKVMTENIERGKKLFERLARGAEPSTQEFDSTGRRQGKSGGPADMYLAFLHTKLSSGIVRNRAERIGTGATIFTLDMFIESLKKEFVDEDGDYSPKLAAANTAMQASVGAKTLNPLVAVVGTFDRDAAVVTKVKKVRVPRRIMEEQNDEGGEILNSSENQALAVVPDTVQDNMIIEKTHKILKGHYRQVQEPINIYEFVLDSHSFPQTVENIFNMSFLAKDGYISLHKEENGKYKEYSLNVKPEKPPKKTGAPDEDPVRNQTNRQKHIFSFNPQMWKSLTQMAQGEDILQFYQSMLIENEQQQLAIDFAE</sequence>
<comment type="subcellular location">
    <subcellularLocation>
        <location evidence="1 7">Nucleus</location>
    </subcellularLocation>
</comment>
<dbReference type="Pfam" id="PF08743">
    <property type="entry name" value="Nse4_C"/>
    <property type="match status" value="1"/>
</dbReference>
<keyword evidence="5 7" id="KW-0234">DNA repair</keyword>
<dbReference type="PANTHER" id="PTHR16140">
    <property type="entry name" value="NON-STRUCTURAL MAINTENANCE OF CHROMOSOMES ELEMENT 4"/>
    <property type="match status" value="1"/>
</dbReference>
<name>A0ABP1PWS1_9HEXA</name>
<reference evidence="10 11" key="1">
    <citation type="submission" date="2024-08" db="EMBL/GenBank/DDBJ databases">
        <authorList>
            <person name="Cucini C."/>
            <person name="Frati F."/>
        </authorList>
    </citation>
    <scope>NUCLEOTIDE SEQUENCE [LARGE SCALE GENOMIC DNA]</scope>
</reference>
<evidence type="ECO:0000256" key="3">
    <source>
        <dbReference type="ARBA" id="ARBA00022763"/>
    </source>
</evidence>
<feature type="compositionally biased region" description="Polar residues" evidence="8">
    <location>
        <begin position="24"/>
        <end position="33"/>
    </location>
</feature>
<comment type="function">
    <text evidence="7">Component of the SMC5-SMC6 complex, that promotes sister chromatid alignment after DNA damage and facilitates double-stranded DNA breaks (DSBs) repair via homologous recombination between sister chromatids.</text>
</comment>
<keyword evidence="3 7" id="KW-0227">DNA damage</keyword>
<comment type="subunit">
    <text evidence="7">Component of the SMC5-SMC6 complex.</text>
</comment>
<evidence type="ECO:0000256" key="5">
    <source>
        <dbReference type="ARBA" id="ARBA00023204"/>
    </source>
</evidence>
<feature type="compositionally biased region" description="Acidic residues" evidence="8">
    <location>
        <begin position="59"/>
        <end position="86"/>
    </location>
</feature>